<dbReference type="EMBL" id="CM041543">
    <property type="protein sequence ID" value="KAI3364405.1"/>
    <property type="molecule type" value="Genomic_DNA"/>
</dbReference>
<reference evidence="1" key="1">
    <citation type="submission" date="2022-04" db="EMBL/GenBank/DDBJ databases">
        <title>Jade perch genome.</title>
        <authorList>
            <person name="Chao B."/>
        </authorList>
    </citation>
    <scope>NUCLEOTIDE SEQUENCE</scope>
    <source>
        <strain evidence="1">CB-2022</strain>
    </source>
</reference>
<sequence>TAMVHLNAALTFSKQGCRRKECLTMKNGADFCVDPSVAWVQTIIKTLHANQGLKTERP</sequence>
<evidence type="ECO:0000313" key="2">
    <source>
        <dbReference type="Proteomes" id="UP000831701"/>
    </source>
</evidence>
<protein>
    <submittedName>
        <fullName evidence="1">Uncharacterized protein</fullName>
    </submittedName>
</protein>
<comment type="caution">
    <text evidence="1">The sequence shown here is derived from an EMBL/GenBank/DDBJ whole genome shotgun (WGS) entry which is preliminary data.</text>
</comment>
<keyword evidence="2" id="KW-1185">Reference proteome</keyword>
<gene>
    <name evidence="1" type="ORF">L3Q82_011200</name>
</gene>
<organism evidence="1 2">
    <name type="scientific">Scortum barcoo</name>
    <name type="common">barcoo grunter</name>
    <dbReference type="NCBI Taxonomy" id="214431"/>
    <lineage>
        <taxon>Eukaryota</taxon>
        <taxon>Metazoa</taxon>
        <taxon>Chordata</taxon>
        <taxon>Craniata</taxon>
        <taxon>Vertebrata</taxon>
        <taxon>Euteleostomi</taxon>
        <taxon>Actinopterygii</taxon>
        <taxon>Neopterygii</taxon>
        <taxon>Teleostei</taxon>
        <taxon>Neoteleostei</taxon>
        <taxon>Acanthomorphata</taxon>
        <taxon>Eupercaria</taxon>
        <taxon>Centrarchiformes</taxon>
        <taxon>Terapontoidei</taxon>
        <taxon>Terapontidae</taxon>
        <taxon>Scortum</taxon>
    </lineage>
</organism>
<feature type="non-terminal residue" evidence="1">
    <location>
        <position position="1"/>
    </location>
</feature>
<proteinExistence type="predicted"/>
<dbReference type="Proteomes" id="UP000831701">
    <property type="component" value="Chromosome 13"/>
</dbReference>
<accession>A0ACB8W9P4</accession>
<evidence type="ECO:0000313" key="1">
    <source>
        <dbReference type="EMBL" id="KAI3364405.1"/>
    </source>
</evidence>
<name>A0ACB8W9P4_9TELE</name>